<proteinExistence type="predicted"/>
<dbReference type="InterPro" id="IPR029787">
    <property type="entry name" value="Nucleotide_cyclase"/>
</dbReference>
<dbReference type="Proteomes" id="UP001225596">
    <property type="component" value="Unassembled WGS sequence"/>
</dbReference>
<dbReference type="PANTHER" id="PTHR45138">
    <property type="entry name" value="REGULATORY COMPONENTS OF SENSORY TRANSDUCTION SYSTEM"/>
    <property type="match status" value="1"/>
</dbReference>
<keyword evidence="5" id="KW-1185">Reference proteome</keyword>
<evidence type="ECO:0000313" key="5">
    <source>
        <dbReference type="Proteomes" id="UP001225596"/>
    </source>
</evidence>
<dbReference type="EC" id="2.7.7.65" evidence="1"/>
<sequence>MRAIIQADIVCDKARLFAKSAEQAAKTECDATIRDLSLRLAHSRIIELEEKLAQMSRLAHEDQLTGILNRRGCDSAFTRELSRCRRSNAPLSLAALDIDDFKRINDEYGHAAGDAALVHFTKIISANIRTSDIFARTGGEEFLIVLPDTRIEHAALTVARLQKAMSLARLQTGQTSLELTFSVGIARLQPCDTAEGLIERADFGTRTAKKNGKNCMVCT</sequence>
<gene>
    <name evidence="4" type="ORF">Q8A64_12300</name>
</gene>
<dbReference type="Pfam" id="PF00990">
    <property type="entry name" value="GGDEF"/>
    <property type="match status" value="1"/>
</dbReference>
<dbReference type="NCBIfam" id="TIGR00254">
    <property type="entry name" value="GGDEF"/>
    <property type="match status" value="1"/>
</dbReference>
<reference evidence="4 5" key="1">
    <citation type="submission" date="2023-08" db="EMBL/GenBank/DDBJ databases">
        <title>Oxalobacteraceae gen .nov., isolated from river sludge outside the plant.</title>
        <authorList>
            <person name="Zhao S.Y."/>
        </authorList>
    </citation>
    <scope>NUCLEOTIDE SEQUENCE [LARGE SCALE GENOMIC DNA]</scope>
    <source>
        <strain evidence="4 5">R-40</strain>
    </source>
</reference>
<dbReference type="SMART" id="SM00267">
    <property type="entry name" value="GGDEF"/>
    <property type="match status" value="1"/>
</dbReference>
<organism evidence="4 5">
    <name type="scientific">Keguizhuia sedimenti</name>
    <dbReference type="NCBI Taxonomy" id="3064264"/>
    <lineage>
        <taxon>Bacteria</taxon>
        <taxon>Pseudomonadati</taxon>
        <taxon>Pseudomonadota</taxon>
        <taxon>Betaproteobacteria</taxon>
        <taxon>Burkholderiales</taxon>
        <taxon>Oxalobacteraceae</taxon>
        <taxon>Keguizhuia</taxon>
    </lineage>
</organism>
<evidence type="ECO:0000313" key="4">
    <source>
        <dbReference type="EMBL" id="MDQ9171186.1"/>
    </source>
</evidence>
<keyword evidence="4" id="KW-0808">Transferase</keyword>
<dbReference type="SUPFAM" id="SSF55073">
    <property type="entry name" value="Nucleotide cyclase"/>
    <property type="match status" value="1"/>
</dbReference>
<name>A0ABU1BT96_9BURK</name>
<evidence type="ECO:0000256" key="1">
    <source>
        <dbReference type="ARBA" id="ARBA00012528"/>
    </source>
</evidence>
<dbReference type="InterPro" id="IPR043128">
    <property type="entry name" value="Rev_trsase/Diguanyl_cyclase"/>
</dbReference>
<dbReference type="CDD" id="cd01949">
    <property type="entry name" value="GGDEF"/>
    <property type="match status" value="1"/>
</dbReference>
<keyword evidence="4" id="KW-0548">Nucleotidyltransferase</keyword>
<dbReference type="InterPro" id="IPR050469">
    <property type="entry name" value="Diguanylate_Cyclase"/>
</dbReference>
<dbReference type="RefSeq" id="WP_338437121.1">
    <property type="nucleotide sequence ID" value="NZ_JAUYVH010000007.1"/>
</dbReference>
<dbReference type="Gene3D" id="3.30.70.270">
    <property type="match status" value="1"/>
</dbReference>
<evidence type="ECO:0000259" key="3">
    <source>
        <dbReference type="PROSITE" id="PS50887"/>
    </source>
</evidence>
<accession>A0ABU1BT96</accession>
<dbReference type="PROSITE" id="PS50887">
    <property type="entry name" value="GGDEF"/>
    <property type="match status" value="1"/>
</dbReference>
<comment type="catalytic activity">
    <reaction evidence="2">
        <text>2 GTP = 3',3'-c-di-GMP + 2 diphosphate</text>
        <dbReference type="Rhea" id="RHEA:24898"/>
        <dbReference type="ChEBI" id="CHEBI:33019"/>
        <dbReference type="ChEBI" id="CHEBI:37565"/>
        <dbReference type="ChEBI" id="CHEBI:58805"/>
        <dbReference type="EC" id="2.7.7.65"/>
    </reaction>
</comment>
<dbReference type="EMBL" id="JAUYVH010000007">
    <property type="protein sequence ID" value="MDQ9171186.1"/>
    <property type="molecule type" value="Genomic_DNA"/>
</dbReference>
<dbReference type="GO" id="GO:0052621">
    <property type="term" value="F:diguanylate cyclase activity"/>
    <property type="evidence" value="ECO:0007669"/>
    <property type="project" value="UniProtKB-EC"/>
</dbReference>
<feature type="domain" description="GGDEF" evidence="3">
    <location>
        <begin position="89"/>
        <end position="219"/>
    </location>
</feature>
<dbReference type="PANTHER" id="PTHR45138:SF9">
    <property type="entry name" value="DIGUANYLATE CYCLASE DGCM-RELATED"/>
    <property type="match status" value="1"/>
</dbReference>
<comment type="caution">
    <text evidence="4">The sequence shown here is derived from an EMBL/GenBank/DDBJ whole genome shotgun (WGS) entry which is preliminary data.</text>
</comment>
<dbReference type="InterPro" id="IPR000160">
    <property type="entry name" value="GGDEF_dom"/>
</dbReference>
<evidence type="ECO:0000256" key="2">
    <source>
        <dbReference type="ARBA" id="ARBA00034247"/>
    </source>
</evidence>
<protein>
    <recommendedName>
        <fullName evidence="1">diguanylate cyclase</fullName>
        <ecNumber evidence="1">2.7.7.65</ecNumber>
    </recommendedName>
</protein>